<feature type="transmembrane region" description="Helical" evidence="6">
    <location>
        <begin position="148"/>
        <end position="167"/>
    </location>
</feature>
<keyword evidence="6" id="KW-1133">Transmembrane helix</keyword>
<organism evidence="8">
    <name type="scientific">Thiothrix subterranea</name>
    <dbReference type="NCBI Taxonomy" id="2735563"/>
    <lineage>
        <taxon>Bacteria</taxon>
        <taxon>Pseudomonadati</taxon>
        <taxon>Pseudomonadota</taxon>
        <taxon>Gammaproteobacteria</taxon>
        <taxon>Thiotrichales</taxon>
        <taxon>Thiotrichaceae</taxon>
        <taxon>Thiothrix</taxon>
    </lineage>
</organism>
<dbReference type="EMBL" id="JAVFKN010000015">
    <property type="protein sequence ID" value="MDQ5769236.1"/>
    <property type="molecule type" value="Genomic_DNA"/>
</dbReference>
<feature type="transmembrane region" description="Helical" evidence="6">
    <location>
        <begin position="266"/>
        <end position="285"/>
    </location>
</feature>
<feature type="transmembrane region" description="Helical" evidence="6">
    <location>
        <begin position="366"/>
        <end position="385"/>
    </location>
</feature>
<gene>
    <name evidence="7" type="ORF">RCC75_11895</name>
    <name evidence="8" type="ORF">RCG00_18240</name>
</gene>
<evidence type="ECO:0000256" key="2">
    <source>
        <dbReference type="ARBA" id="ARBA00012438"/>
    </source>
</evidence>
<keyword evidence="9" id="KW-1185">Reference proteome</keyword>
<evidence type="ECO:0000313" key="8">
    <source>
        <dbReference type="EMBL" id="WML86219.1"/>
    </source>
</evidence>
<dbReference type="Proteomes" id="UP001223336">
    <property type="component" value="Unassembled WGS sequence"/>
</dbReference>
<evidence type="ECO:0000256" key="4">
    <source>
        <dbReference type="ARBA" id="ARBA00022777"/>
    </source>
</evidence>
<name>A0AA51MM48_9GAMM</name>
<dbReference type="SUPFAM" id="SSF55874">
    <property type="entry name" value="ATPase domain of HSP90 chaperone/DNA topoisomerase II/histidine kinase"/>
    <property type="match status" value="1"/>
</dbReference>
<feature type="transmembrane region" description="Helical" evidence="6">
    <location>
        <begin position="217"/>
        <end position="234"/>
    </location>
</feature>
<keyword evidence="6" id="KW-0812">Transmembrane</keyword>
<dbReference type="PANTHER" id="PTHR24421">
    <property type="entry name" value="NITRATE/NITRITE SENSOR PROTEIN NARX-RELATED"/>
    <property type="match status" value="1"/>
</dbReference>
<evidence type="ECO:0000256" key="1">
    <source>
        <dbReference type="ARBA" id="ARBA00000085"/>
    </source>
</evidence>
<feature type="transmembrane region" description="Helical" evidence="6">
    <location>
        <begin position="306"/>
        <end position="325"/>
    </location>
</feature>
<evidence type="ECO:0000256" key="3">
    <source>
        <dbReference type="ARBA" id="ARBA00022679"/>
    </source>
</evidence>
<feature type="transmembrane region" description="Helical" evidence="6">
    <location>
        <begin position="391"/>
        <end position="409"/>
    </location>
</feature>
<evidence type="ECO:0000256" key="5">
    <source>
        <dbReference type="ARBA" id="ARBA00023012"/>
    </source>
</evidence>
<protein>
    <recommendedName>
        <fullName evidence="2">histidine kinase</fullName>
        <ecNumber evidence="2">2.7.13.3</ecNumber>
    </recommendedName>
</protein>
<dbReference type="InterPro" id="IPR036890">
    <property type="entry name" value="HATPase_C_sf"/>
</dbReference>
<feature type="transmembrane region" description="Helical" evidence="6">
    <location>
        <begin position="179"/>
        <end position="197"/>
    </location>
</feature>
<proteinExistence type="predicted"/>
<dbReference type="GO" id="GO:0004673">
    <property type="term" value="F:protein histidine kinase activity"/>
    <property type="evidence" value="ECO:0007669"/>
    <property type="project" value="UniProtKB-EC"/>
</dbReference>
<dbReference type="Gene3D" id="3.30.565.10">
    <property type="entry name" value="Histidine kinase-like ATPase, C-terminal domain"/>
    <property type="match status" value="1"/>
</dbReference>
<dbReference type="EMBL" id="CP133217">
    <property type="protein sequence ID" value="WML86219.1"/>
    <property type="molecule type" value="Genomic_DNA"/>
</dbReference>
<dbReference type="GO" id="GO:0000160">
    <property type="term" value="P:phosphorelay signal transduction system"/>
    <property type="evidence" value="ECO:0007669"/>
    <property type="project" value="UniProtKB-KW"/>
</dbReference>
<dbReference type="RefSeq" id="WP_308135133.1">
    <property type="nucleotide sequence ID" value="NZ_CP133197.1"/>
</dbReference>
<evidence type="ECO:0000313" key="7">
    <source>
        <dbReference type="EMBL" id="MDQ5769236.1"/>
    </source>
</evidence>
<keyword evidence="5" id="KW-0902">Two-component regulatory system</keyword>
<accession>A0AA51MM48</accession>
<keyword evidence="6" id="KW-0472">Membrane</keyword>
<keyword evidence="4" id="KW-0418">Kinase</keyword>
<dbReference type="AlphaFoldDB" id="A0AA51MM48"/>
<dbReference type="Proteomes" id="UP001229862">
    <property type="component" value="Chromosome"/>
</dbReference>
<dbReference type="EC" id="2.7.13.3" evidence="2"/>
<dbReference type="PANTHER" id="PTHR24421:SF10">
    <property type="entry name" value="NITRATE_NITRITE SENSOR PROTEIN NARQ"/>
    <property type="match status" value="1"/>
</dbReference>
<evidence type="ECO:0000256" key="6">
    <source>
        <dbReference type="SAM" id="Phobius"/>
    </source>
</evidence>
<dbReference type="InterPro" id="IPR050482">
    <property type="entry name" value="Sensor_HK_TwoCompSys"/>
</dbReference>
<feature type="transmembrane region" description="Helical" evidence="6">
    <location>
        <begin position="241"/>
        <end position="260"/>
    </location>
</feature>
<evidence type="ECO:0000313" key="9">
    <source>
        <dbReference type="Proteomes" id="UP001223336"/>
    </source>
</evidence>
<keyword evidence="3" id="KW-0808">Transferase</keyword>
<sequence>MRWFAAIPPPKASPANALLLGLVFICLVEALTLYLHLQLPWTGVQLAVKAQQVIGLVSPDSPVAGQLANASALQAIETPTARIELQPLLLIEPLSIPTYAELNQYIALQAQLAQAFTGDMPVNLVTTEQQRITLSIKPHTMLVQIPAFFWWFALTNIAGLLVGVVVWTYKPHTLESTCLLLACLSYYCAGSIFRLLISREFYLPPAWLRVMIPAEALAMNVFLGSLLTILCYYPRQIAAKWGMLAIAGIMLLLTLNYYFQWVAMPFHIYITPITPFIVIGTWLFYKQWQRTRGNPVDRTTVWVLQFSTLLPAWLIMLLYGFPLMFGVQPFISEVTTRALLVATFTGWAVGILRFRLFEIEYWWFRSLLWLVGGSVVLILDLVLAATFQASAAYALGGSVILAGFVYFPLRQWLFEKIMPDERQSLQAFLPVFSQSMADATSKEGFEQRWQAALQQRFRPLHLERLAEQSSAVMLADNGLHLTVPSLGNHHAYRLSGKQMAARLFNKADRQQTESLLTIARMASVASETRQQTVLAERQRIMGDLHDSVGAQLMTLMHKLPNPEHKQAARLALTTLRDTIRLSQKTSPLRLVDQVADWRVEIAERAEAAGVELVWQQGELNGFTLSAKQVLELSQVLREAVSNALRHALPEVLEIGISVKAQRLHVCIMNDGRASLPATWRAGTGMSTMQKRVHGLGGHIQFRLTALPKAKMQVLLNVPLYATNLGR</sequence>
<reference evidence="8 9" key="1">
    <citation type="submission" date="2023-08" db="EMBL/GenBank/DDBJ databases">
        <title>New molecular markers tilS and rpoB for phylogenetic and monitoring studies of the genus Thiothrix biodiversity.</title>
        <authorList>
            <person name="Ravin N.V."/>
            <person name="Smolyakov D."/>
            <person name="Markov N.D."/>
            <person name="Beletsky A.V."/>
            <person name="Mardanov A.V."/>
            <person name="Rudenko T.S."/>
            <person name="Grabovich M.Y."/>
        </authorList>
    </citation>
    <scope>NUCLEOTIDE SEQUENCE</scope>
    <source>
        <strain evidence="8">DNT52</strain>
        <strain evidence="7 9">H33</strain>
    </source>
</reference>
<comment type="catalytic activity">
    <reaction evidence="1">
        <text>ATP + protein L-histidine = ADP + protein N-phospho-L-histidine.</text>
        <dbReference type="EC" id="2.7.13.3"/>
    </reaction>
</comment>
<feature type="transmembrane region" description="Helical" evidence="6">
    <location>
        <begin position="337"/>
        <end position="354"/>
    </location>
</feature>